<keyword evidence="1" id="KW-0812">Transmembrane</keyword>
<accession>A0A8S3ISD9</accession>
<name>A0A8S3ISD9_9BILA</name>
<dbReference type="EMBL" id="CAJOBJ010348260">
    <property type="protein sequence ID" value="CAF5204626.1"/>
    <property type="molecule type" value="Genomic_DNA"/>
</dbReference>
<dbReference type="AlphaFoldDB" id="A0A8S3ISD9"/>
<evidence type="ECO:0000256" key="1">
    <source>
        <dbReference type="SAM" id="Phobius"/>
    </source>
</evidence>
<gene>
    <name evidence="2" type="ORF">GIL414_LOCUS77714</name>
</gene>
<feature type="transmembrane region" description="Helical" evidence="1">
    <location>
        <begin position="7"/>
        <end position="34"/>
    </location>
</feature>
<keyword evidence="1" id="KW-0472">Membrane</keyword>
<reference evidence="2" key="1">
    <citation type="submission" date="2021-02" db="EMBL/GenBank/DDBJ databases">
        <authorList>
            <person name="Nowell W R."/>
        </authorList>
    </citation>
    <scope>NUCLEOTIDE SEQUENCE</scope>
</reference>
<dbReference type="Proteomes" id="UP000681720">
    <property type="component" value="Unassembled WGS sequence"/>
</dbReference>
<protein>
    <submittedName>
        <fullName evidence="2">Uncharacterized protein</fullName>
    </submittedName>
</protein>
<keyword evidence="1" id="KW-1133">Transmembrane helix</keyword>
<evidence type="ECO:0000313" key="2">
    <source>
        <dbReference type="EMBL" id="CAF5204626.1"/>
    </source>
</evidence>
<proteinExistence type="predicted"/>
<comment type="caution">
    <text evidence="2">The sequence shown here is derived from an EMBL/GenBank/DDBJ whole genome shotgun (WGS) entry which is preliminary data.</text>
</comment>
<feature type="non-terminal residue" evidence="2">
    <location>
        <position position="97"/>
    </location>
</feature>
<organism evidence="2 3">
    <name type="scientific">Rotaria magnacalcarata</name>
    <dbReference type="NCBI Taxonomy" id="392030"/>
    <lineage>
        <taxon>Eukaryota</taxon>
        <taxon>Metazoa</taxon>
        <taxon>Spiralia</taxon>
        <taxon>Gnathifera</taxon>
        <taxon>Rotifera</taxon>
        <taxon>Eurotatoria</taxon>
        <taxon>Bdelloidea</taxon>
        <taxon>Philodinida</taxon>
        <taxon>Philodinidae</taxon>
        <taxon>Rotaria</taxon>
    </lineage>
</organism>
<evidence type="ECO:0000313" key="3">
    <source>
        <dbReference type="Proteomes" id="UP000681720"/>
    </source>
</evidence>
<sequence>MNTSGSCLLIIIVLTGLFVIISIALNAAILGIVINRFDQLKKTNDNQEPTTMSTTTNRILLNSSLVEAIRISDVMEHLSQLYRIALTENGTRAINTK</sequence>